<dbReference type="Proteomes" id="UP001634007">
    <property type="component" value="Unassembled WGS sequence"/>
</dbReference>
<feature type="compositionally biased region" description="Basic and acidic residues" evidence="1">
    <location>
        <begin position="132"/>
        <end position="145"/>
    </location>
</feature>
<dbReference type="EMBL" id="JBJKBG010000008">
    <property type="protein sequence ID" value="KAL3727194.1"/>
    <property type="molecule type" value="Genomic_DNA"/>
</dbReference>
<dbReference type="Gene3D" id="2.60.120.10">
    <property type="entry name" value="Jelly Rolls"/>
    <property type="match status" value="1"/>
</dbReference>
<feature type="region of interest" description="Disordered" evidence="1">
    <location>
        <begin position="1"/>
        <end position="33"/>
    </location>
</feature>
<dbReference type="SUPFAM" id="SSF51182">
    <property type="entry name" value="RmlC-like cupins"/>
    <property type="match status" value="1"/>
</dbReference>
<reference evidence="2 3" key="1">
    <citation type="submission" date="2024-11" db="EMBL/GenBank/DDBJ databases">
        <title>Chromosome-level genome assembly of Eucalyptus globulus Labill. provides insights into its genome evolution.</title>
        <authorList>
            <person name="Li X."/>
        </authorList>
    </citation>
    <scope>NUCLEOTIDE SEQUENCE [LARGE SCALE GENOMIC DNA]</scope>
    <source>
        <strain evidence="2">CL2024</strain>
        <tissue evidence="2">Fresh tender leaves</tissue>
    </source>
</reference>
<comment type="caution">
    <text evidence="2">The sequence shown here is derived from an EMBL/GenBank/DDBJ whole genome shotgun (WGS) entry which is preliminary data.</text>
</comment>
<dbReference type="InterPro" id="IPR014710">
    <property type="entry name" value="RmlC-like_jellyroll"/>
</dbReference>
<accession>A0ABD3JLQ3</accession>
<feature type="region of interest" description="Disordered" evidence="1">
    <location>
        <begin position="121"/>
        <end position="173"/>
    </location>
</feature>
<keyword evidence="3" id="KW-1185">Reference proteome</keyword>
<name>A0ABD3JLQ3_EUCGL</name>
<gene>
    <name evidence="2" type="ORF">ACJRO7_032012</name>
</gene>
<sequence>MQMSHCHRLPSSNSFEKQEISFRHSHRQKRFASYEQDGFQGAAPSLSAHPLPLSLPHFSRPPRGPATEVLRCLDDCGGEDVQEYITCHKECELRYREREERREEEERPVSRELDPRWQRRRGRRRGRGGGGGEREPEGPRGEREPAWPAAVRAVQAAGEGARGQRRSPESLRRRLSVGEVRAVRARLREAGRRPAEAAVQIQVSAAERARGEGDTWRRDAKLLLATTTEDPQQQFQHCQQRCERQQGREPQRRQCRQECERQFQEQQRGKRRSTNPREQEEEEEEEVGESADNPYYFHRSRFRAEEGQIRVLEQFDKRSRLLRGLKNYRPEIFEANPSTFVLPHRVDADCILIVLKG</sequence>
<evidence type="ECO:0000313" key="2">
    <source>
        <dbReference type="EMBL" id="KAL3727194.1"/>
    </source>
</evidence>
<feature type="compositionally biased region" description="Low complexity" evidence="1">
    <location>
        <begin position="149"/>
        <end position="159"/>
    </location>
</feature>
<proteinExistence type="predicted"/>
<feature type="region of interest" description="Disordered" evidence="1">
    <location>
        <begin position="262"/>
        <end position="293"/>
    </location>
</feature>
<evidence type="ECO:0000313" key="3">
    <source>
        <dbReference type="Proteomes" id="UP001634007"/>
    </source>
</evidence>
<dbReference type="AlphaFoldDB" id="A0ABD3JLQ3"/>
<evidence type="ECO:0000256" key="1">
    <source>
        <dbReference type="SAM" id="MobiDB-lite"/>
    </source>
</evidence>
<dbReference type="InterPro" id="IPR011051">
    <property type="entry name" value="RmlC_Cupin_sf"/>
</dbReference>
<feature type="compositionally biased region" description="Acidic residues" evidence="1">
    <location>
        <begin position="279"/>
        <end position="289"/>
    </location>
</feature>
<protein>
    <submittedName>
        <fullName evidence="2">Uncharacterized protein</fullName>
    </submittedName>
</protein>
<organism evidence="2 3">
    <name type="scientific">Eucalyptus globulus</name>
    <name type="common">Tasmanian blue gum</name>
    <dbReference type="NCBI Taxonomy" id="34317"/>
    <lineage>
        <taxon>Eukaryota</taxon>
        <taxon>Viridiplantae</taxon>
        <taxon>Streptophyta</taxon>
        <taxon>Embryophyta</taxon>
        <taxon>Tracheophyta</taxon>
        <taxon>Spermatophyta</taxon>
        <taxon>Magnoliopsida</taxon>
        <taxon>eudicotyledons</taxon>
        <taxon>Gunneridae</taxon>
        <taxon>Pentapetalae</taxon>
        <taxon>rosids</taxon>
        <taxon>malvids</taxon>
        <taxon>Myrtales</taxon>
        <taxon>Myrtaceae</taxon>
        <taxon>Myrtoideae</taxon>
        <taxon>Eucalypteae</taxon>
        <taxon>Eucalyptus</taxon>
    </lineage>
</organism>